<dbReference type="AlphaFoldDB" id="A0AA39ZJ21"/>
<evidence type="ECO:0000256" key="1">
    <source>
        <dbReference type="SAM" id="SignalP"/>
    </source>
</evidence>
<reference evidence="2" key="1">
    <citation type="submission" date="2023-06" db="EMBL/GenBank/DDBJ databases">
        <title>Genome-scale phylogeny and comparative genomics of the fungal order Sordariales.</title>
        <authorList>
            <consortium name="Lawrence Berkeley National Laboratory"/>
            <person name="Hensen N."/>
            <person name="Bonometti L."/>
            <person name="Westerberg I."/>
            <person name="Brannstrom I.O."/>
            <person name="Guillou S."/>
            <person name="Cros-Aarteil S."/>
            <person name="Calhoun S."/>
            <person name="Haridas S."/>
            <person name="Kuo A."/>
            <person name="Mondo S."/>
            <person name="Pangilinan J."/>
            <person name="Riley R."/>
            <person name="Labutti K."/>
            <person name="Andreopoulos B."/>
            <person name="Lipzen A."/>
            <person name="Chen C."/>
            <person name="Yanf M."/>
            <person name="Daum C."/>
            <person name="Ng V."/>
            <person name="Clum A."/>
            <person name="Steindorff A."/>
            <person name="Ohm R."/>
            <person name="Martin F."/>
            <person name="Silar P."/>
            <person name="Natvig D."/>
            <person name="Lalanne C."/>
            <person name="Gautier V."/>
            <person name="Ament-Velasquez S.L."/>
            <person name="Kruys A."/>
            <person name="Hutchinson M.I."/>
            <person name="Powell A.J."/>
            <person name="Barry K."/>
            <person name="Miller A.N."/>
            <person name="Grigoriev I.V."/>
            <person name="Debuchy R."/>
            <person name="Gladieux P."/>
            <person name="Thoren M.H."/>
            <person name="Johannesson H."/>
        </authorList>
    </citation>
    <scope>NUCLEOTIDE SEQUENCE</scope>
    <source>
        <strain evidence="2">CBS 307.81</strain>
    </source>
</reference>
<evidence type="ECO:0000313" key="2">
    <source>
        <dbReference type="EMBL" id="KAK0671944.1"/>
    </source>
</evidence>
<protein>
    <recommendedName>
        <fullName evidence="4">Secreted protein</fullName>
    </recommendedName>
</protein>
<dbReference type="EMBL" id="JAULSY010000017">
    <property type="protein sequence ID" value="KAK0671944.1"/>
    <property type="molecule type" value="Genomic_DNA"/>
</dbReference>
<feature type="chain" id="PRO_5041307625" description="Secreted protein" evidence="1">
    <location>
        <begin position="27"/>
        <end position="87"/>
    </location>
</feature>
<keyword evidence="1" id="KW-0732">Signal</keyword>
<evidence type="ECO:0008006" key="4">
    <source>
        <dbReference type="Google" id="ProtNLM"/>
    </source>
</evidence>
<keyword evidence="3" id="KW-1185">Reference proteome</keyword>
<proteinExistence type="predicted"/>
<accession>A0AA39ZJ21</accession>
<comment type="caution">
    <text evidence="2">The sequence shown here is derived from an EMBL/GenBank/DDBJ whole genome shotgun (WGS) entry which is preliminary data.</text>
</comment>
<gene>
    <name evidence="2" type="ORF">QBC41DRAFT_314820</name>
</gene>
<name>A0AA39ZJ21_9PEZI</name>
<feature type="signal peptide" evidence="1">
    <location>
        <begin position="1"/>
        <end position="26"/>
    </location>
</feature>
<sequence length="87" mass="9738">MPGLAGNASLVSLSFLVFATWPHLRAAAPRSAQLYSFPSISCACPSIVSREPRRPDQTRFAAWGCYLLKSVLVFVCDRYWSREVRVC</sequence>
<organism evidence="2 3">
    <name type="scientific">Cercophora samala</name>
    <dbReference type="NCBI Taxonomy" id="330535"/>
    <lineage>
        <taxon>Eukaryota</taxon>
        <taxon>Fungi</taxon>
        <taxon>Dikarya</taxon>
        <taxon>Ascomycota</taxon>
        <taxon>Pezizomycotina</taxon>
        <taxon>Sordariomycetes</taxon>
        <taxon>Sordariomycetidae</taxon>
        <taxon>Sordariales</taxon>
        <taxon>Lasiosphaeriaceae</taxon>
        <taxon>Cercophora</taxon>
    </lineage>
</organism>
<dbReference type="Proteomes" id="UP001174997">
    <property type="component" value="Unassembled WGS sequence"/>
</dbReference>
<evidence type="ECO:0000313" key="3">
    <source>
        <dbReference type="Proteomes" id="UP001174997"/>
    </source>
</evidence>